<feature type="chain" id="PRO_5008534112" evidence="1">
    <location>
        <begin position="23"/>
        <end position="247"/>
    </location>
</feature>
<proteinExistence type="predicted"/>
<protein>
    <submittedName>
        <fullName evidence="2">ABC-type uncharacterized transport system</fullName>
    </submittedName>
</protein>
<evidence type="ECO:0000256" key="1">
    <source>
        <dbReference type="SAM" id="SignalP"/>
    </source>
</evidence>
<keyword evidence="1" id="KW-0732">Signal</keyword>
<sequence>MGRRARLWAAGLGALVVAAAIAGQVLPGPPDPGDKEPLGLFTSLPIYWGEADGIGEALDGGGEAHWARAVLERKNRLVPLDSLDAGELEAVDRLVMAQPRPLAPAENVALDDWVRGGGKLLLFADPMLTEHSRFMIGDRRRPQDIVVLSPILKRWGLELRFDEDQPEGERMMAGEGVTVPVELAGSLVKVAPGAPSECTLGTDGLMARCRVGKGAVTVIADAAVLDHERGEQDAAGVLEAILTRAVD</sequence>
<dbReference type="RefSeq" id="WP_067677999.1">
    <property type="nucleotide sequence ID" value="NZ_CP016591.1"/>
</dbReference>
<reference evidence="2 3" key="1">
    <citation type="submission" date="2016-07" db="EMBL/GenBank/DDBJ databases">
        <title>Complete genome sequence of Altererythrobacter dongtanensis KCTC 22672, a type strain with esterase isolated from tidal flat.</title>
        <authorList>
            <person name="Cheng H."/>
            <person name="Wu Y.-H."/>
            <person name="Zhou P."/>
            <person name="Huo Y.-Y."/>
            <person name="Wang C.-S."/>
            <person name="Xu X.-W."/>
        </authorList>
    </citation>
    <scope>NUCLEOTIDE SEQUENCE [LARGE SCALE GENOMIC DNA]</scope>
    <source>
        <strain evidence="2 3">KCTC 22672</strain>
    </source>
</reference>
<evidence type="ECO:0000313" key="2">
    <source>
        <dbReference type="EMBL" id="ANY20009.1"/>
    </source>
</evidence>
<dbReference type="AlphaFoldDB" id="A0A1B2ACX7"/>
<gene>
    <name evidence="2" type="ORF">A6F68_01493</name>
</gene>
<accession>A0A1B2ACX7</accession>
<organism evidence="2 3">
    <name type="scientific">Tsuneonella dongtanensis</name>
    <dbReference type="NCBI Taxonomy" id="692370"/>
    <lineage>
        <taxon>Bacteria</taxon>
        <taxon>Pseudomonadati</taxon>
        <taxon>Pseudomonadota</taxon>
        <taxon>Alphaproteobacteria</taxon>
        <taxon>Sphingomonadales</taxon>
        <taxon>Erythrobacteraceae</taxon>
        <taxon>Tsuneonella</taxon>
    </lineage>
</organism>
<keyword evidence="3" id="KW-1185">Reference proteome</keyword>
<dbReference type="KEGG" id="ado:A6F68_01493"/>
<dbReference type="PATRIC" id="fig|692370.5.peg.1508"/>
<feature type="signal peptide" evidence="1">
    <location>
        <begin position="1"/>
        <end position="22"/>
    </location>
</feature>
<dbReference type="OrthoDB" id="7390937at2"/>
<dbReference type="Proteomes" id="UP000092932">
    <property type="component" value="Chromosome"/>
</dbReference>
<dbReference type="STRING" id="692370.A6F68_01493"/>
<dbReference type="SUPFAM" id="SSF52317">
    <property type="entry name" value="Class I glutamine amidotransferase-like"/>
    <property type="match status" value="1"/>
</dbReference>
<evidence type="ECO:0000313" key="3">
    <source>
        <dbReference type="Proteomes" id="UP000092932"/>
    </source>
</evidence>
<dbReference type="InterPro" id="IPR029062">
    <property type="entry name" value="Class_I_gatase-like"/>
</dbReference>
<name>A0A1B2ACX7_9SPHN</name>
<dbReference type="EMBL" id="CP016591">
    <property type="protein sequence ID" value="ANY20009.1"/>
    <property type="molecule type" value="Genomic_DNA"/>
</dbReference>